<dbReference type="GO" id="GO:0006629">
    <property type="term" value="P:lipid metabolic process"/>
    <property type="evidence" value="ECO:0007669"/>
    <property type="project" value="InterPro"/>
</dbReference>
<dbReference type="InterPro" id="IPR003386">
    <property type="entry name" value="LACT/PDAT_acylTrfase"/>
</dbReference>
<feature type="region of interest" description="Disordered" evidence="1">
    <location>
        <begin position="338"/>
        <end position="358"/>
    </location>
</feature>
<organism evidence="2 3">
    <name type="scientific">Nonomuraea thailandensis</name>
    <dbReference type="NCBI Taxonomy" id="1188745"/>
    <lineage>
        <taxon>Bacteria</taxon>
        <taxon>Bacillati</taxon>
        <taxon>Actinomycetota</taxon>
        <taxon>Actinomycetes</taxon>
        <taxon>Streptosporangiales</taxon>
        <taxon>Streptosporangiaceae</taxon>
        <taxon>Nonomuraea</taxon>
    </lineage>
</organism>
<dbReference type="InterPro" id="IPR029058">
    <property type="entry name" value="AB_hydrolase_fold"/>
</dbReference>
<dbReference type="Pfam" id="PF02450">
    <property type="entry name" value="LCAT"/>
    <property type="match status" value="1"/>
</dbReference>
<protein>
    <recommendedName>
        <fullName evidence="4">Lecithin:cholesterol acyltransferase</fullName>
    </recommendedName>
</protein>
<feature type="compositionally biased region" description="Acidic residues" evidence="1">
    <location>
        <begin position="433"/>
        <end position="442"/>
    </location>
</feature>
<accession>A0A9X2K808</accession>
<evidence type="ECO:0000313" key="2">
    <source>
        <dbReference type="EMBL" id="MCP2364237.1"/>
    </source>
</evidence>
<evidence type="ECO:0000256" key="1">
    <source>
        <dbReference type="SAM" id="MobiDB-lite"/>
    </source>
</evidence>
<sequence>MDSFLRADTQTRLGLCRRPEYAAVLRVHLGEAAFAEYRRLAGDEGGHLGPAAPRDLVVVPGVMGSLLASTSKGGLWWVDVRTRRHIDDLGLAPDGESDADPGNAVEPVAADPSYEPFLASILTRDDVGHVLFPYDWRKPLSYSAARFRDLVTGLSARNHDRPVHVIAHSMGGLQVRVALYLYGEELWRHIDRLVFVGTPHYGSPVIARYLKKHLGGFDAMALLGRYLSRETFRSLWGVLSLLPAPADIYPGAAGPYEHPCANFDFYTAGAWELDLDPAGEHRLQTILDAAAGQHRRLASWHHELPQELRDRMAVIAGVGYQTIFRVELRDRALGRGRGASLTKKRVPGDPHREGDGRVPLASAQLGDVRTWYVRGVHGGLLNIPAAGQAALAWVTGEEPDLPDTPVAALASHLADPMSSAAPHLDGTSKATPFDDDPGIVDTDDLDEHELDLLDERLHNDDLPDFIRTRLL</sequence>
<feature type="region of interest" description="Disordered" evidence="1">
    <location>
        <begin position="417"/>
        <end position="442"/>
    </location>
</feature>
<evidence type="ECO:0000313" key="3">
    <source>
        <dbReference type="Proteomes" id="UP001139648"/>
    </source>
</evidence>
<comment type="caution">
    <text evidence="2">The sequence shown here is derived from an EMBL/GenBank/DDBJ whole genome shotgun (WGS) entry which is preliminary data.</text>
</comment>
<dbReference type="PANTHER" id="PTHR11440">
    <property type="entry name" value="LECITHIN-CHOLESTEROL ACYLTRANSFERASE-RELATED"/>
    <property type="match status" value="1"/>
</dbReference>
<dbReference type="AlphaFoldDB" id="A0A9X2K808"/>
<gene>
    <name evidence="2" type="ORF">HD597_011257</name>
</gene>
<dbReference type="EMBL" id="JAMZEB010000002">
    <property type="protein sequence ID" value="MCP2364237.1"/>
    <property type="molecule type" value="Genomic_DNA"/>
</dbReference>
<evidence type="ECO:0008006" key="4">
    <source>
        <dbReference type="Google" id="ProtNLM"/>
    </source>
</evidence>
<keyword evidence="3" id="KW-1185">Reference proteome</keyword>
<proteinExistence type="predicted"/>
<dbReference type="Proteomes" id="UP001139648">
    <property type="component" value="Unassembled WGS sequence"/>
</dbReference>
<reference evidence="2" key="1">
    <citation type="submission" date="2022-06" db="EMBL/GenBank/DDBJ databases">
        <title>Sequencing the genomes of 1000 actinobacteria strains.</title>
        <authorList>
            <person name="Klenk H.-P."/>
        </authorList>
    </citation>
    <scope>NUCLEOTIDE SEQUENCE</scope>
    <source>
        <strain evidence="2">DSM 46694</strain>
    </source>
</reference>
<dbReference type="RefSeq" id="WP_253756503.1">
    <property type="nucleotide sequence ID" value="NZ_BAABKA010000012.1"/>
</dbReference>
<feature type="compositionally biased region" description="Basic and acidic residues" evidence="1">
    <location>
        <begin position="346"/>
        <end position="356"/>
    </location>
</feature>
<dbReference type="Gene3D" id="3.40.50.1820">
    <property type="entry name" value="alpha/beta hydrolase"/>
    <property type="match status" value="1"/>
</dbReference>
<dbReference type="SUPFAM" id="SSF53474">
    <property type="entry name" value="alpha/beta-Hydrolases"/>
    <property type="match status" value="1"/>
</dbReference>
<dbReference type="GO" id="GO:0008374">
    <property type="term" value="F:O-acyltransferase activity"/>
    <property type="evidence" value="ECO:0007669"/>
    <property type="project" value="InterPro"/>
</dbReference>
<name>A0A9X2K808_9ACTN</name>